<accession>A0A8X6H0Q9</accession>
<dbReference type="InterPro" id="IPR052709">
    <property type="entry name" value="Transposase-MT_Hybrid"/>
</dbReference>
<dbReference type="GO" id="GO:0000729">
    <property type="term" value="P:DNA double-strand break processing"/>
    <property type="evidence" value="ECO:0007669"/>
    <property type="project" value="TreeGrafter"/>
</dbReference>
<dbReference type="GO" id="GO:0006303">
    <property type="term" value="P:double-strand break repair via nonhomologous end joining"/>
    <property type="evidence" value="ECO:0007669"/>
    <property type="project" value="TreeGrafter"/>
</dbReference>
<reference evidence="1" key="1">
    <citation type="submission" date="2020-07" db="EMBL/GenBank/DDBJ databases">
        <title>Multicomponent nature underlies the extraordinary mechanical properties of spider dragline silk.</title>
        <authorList>
            <person name="Kono N."/>
            <person name="Nakamura H."/>
            <person name="Mori M."/>
            <person name="Yoshida Y."/>
            <person name="Ohtoshi R."/>
            <person name="Malay A.D."/>
            <person name="Moran D.A.P."/>
            <person name="Tomita M."/>
            <person name="Numata K."/>
            <person name="Arakawa K."/>
        </authorList>
    </citation>
    <scope>NUCLEOTIDE SEQUENCE</scope>
</reference>
<dbReference type="InterPro" id="IPR036388">
    <property type="entry name" value="WH-like_DNA-bd_sf"/>
</dbReference>
<name>A0A8X6H0Q9_TRICU</name>
<dbReference type="GO" id="GO:0035861">
    <property type="term" value="C:site of double-strand break"/>
    <property type="evidence" value="ECO:0007669"/>
    <property type="project" value="TreeGrafter"/>
</dbReference>
<dbReference type="GO" id="GO:0003697">
    <property type="term" value="F:single-stranded DNA binding"/>
    <property type="evidence" value="ECO:0007669"/>
    <property type="project" value="TreeGrafter"/>
</dbReference>
<dbReference type="GO" id="GO:0044547">
    <property type="term" value="F:DNA topoisomerase binding"/>
    <property type="evidence" value="ECO:0007669"/>
    <property type="project" value="TreeGrafter"/>
</dbReference>
<comment type="caution">
    <text evidence="1">The sequence shown here is derived from an EMBL/GenBank/DDBJ whole genome shotgun (WGS) entry which is preliminary data.</text>
</comment>
<keyword evidence="2" id="KW-1185">Reference proteome</keyword>
<sequence>MSNFVPEKKYLRHVLLFFFINKKAVLSHCFLVETYGEHTSLIGTCETFNSGNFNVKDSERSGKPQKCENEQWQELLDDDPIQTQQQLAKDLNVSQETISGRLRVMGKINKQDKLVPQEIE</sequence>
<dbReference type="Gene3D" id="1.10.10.1450">
    <property type="match status" value="1"/>
</dbReference>
<dbReference type="GO" id="GO:0042800">
    <property type="term" value="F:histone H3K4 methyltransferase activity"/>
    <property type="evidence" value="ECO:0007669"/>
    <property type="project" value="TreeGrafter"/>
</dbReference>
<dbReference type="Proteomes" id="UP000887116">
    <property type="component" value="Unassembled WGS sequence"/>
</dbReference>
<gene>
    <name evidence="1" type="primary">g.131382</name>
    <name evidence="1" type="ORF">TNCT_719471</name>
</gene>
<dbReference type="GO" id="GO:0000793">
    <property type="term" value="C:condensed chromosome"/>
    <property type="evidence" value="ECO:0007669"/>
    <property type="project" value="TreeGrafter"/>
</dbReference>
<dbReference type="GO" id="GO:0003690">
    <property type="term" value="F:double-stranded DNA binding"/>
    <property type="evidence" value="ECO:0007669"/>
    <property type="project" value="TreeGrafter"/>
</dbReference>
<dbReference type="AlphaFoldDB" id="A0A8X6H0Q9"/>
<dbReference type="OrthoDB" id="6431778at2759"/>
<dbReference type="EMBL" id="BMAO01036929">
    <property type="protein sequence ID" value="GFR14103.1"/>
    <property type="molecule type" value="Genomic_DNA"/>
</dbReference>
<organism evidence="1 2">
    <name type="scientific">Trichonephila clavata</name>
    <name type="common">Joro spider</name>
    <name type="synonym">Nephila clavata</name>
    <dbReference type="NCBI Taxonomy" id="2740835"/>
    <lineage>
        <taxon>Eukaryota</taxon>
        <taxon>Metazoa</taxon>
        <taxon>Ecdysozoa</taxon>
        <taxon>Arthropoda</taxon>
        <taxon>Chelicerata</taxon>
        <taxon>Arachnida</taxon>
        <taxon>Araneae</taxon>
        <taxon>Araneomorphae</taxon>
        <taxon>Entelegynae</taxon>
        <taxon>Araneoidea</taxon>
        <taxon>Nephilidae</taxon>
        <taxon>Trichonephila</taxon>
    </lineage>
</organism>
<dbReference type="GO" id="GO:0005634">
    <property type="term" value="C:nucleus"/>
    <property type="evidence" value="ECO:0007669"/>
    <property type="project" value="TreeGrafter"/>
</dbReference>
<dbReference type="PANTHER" id="PTHR46060:SF2">
    <property type="entry name" value="HISTONE-LYSINE N-METHYLTRANSFERASE SETMAR"/>
    <property type="match status" value="1"/>
</dbReference>
<protein>
    <submittedName>
        <fullName evidence="1">Mariner Mos1 transposase</fullName>
    </submittedName>
</protein>
<dbReference type="GO" id="GO:0000014">
    <property type="term" value="F:single-stranded DNA endodeoxyribonuclease activity"/>
    <property type="evidence" value="ECO:0007669"/>
    <property type="project" value="TreeGrafter"/>
</dbReference>
<proteinExistence type="predicted"/>
<dbReference type="GO" id="GO:0031297">
    <property type="term" value="P:replication fork processing"/>
    <property type="evidence" value="ECO:0007669"/>
    <property type="project" value="TreeGrafter"/>
</dbReference>
<dbReference type="GO" id="GO:0015074">
    <property type="term" value="P:DNA integration"/>
    <property type="evidence" value="ECO:0007669"/>
    <property type="project" value="TreeGrafter"/>
</dbReference>
<dbReference type="Gene3D" id="1.10.10.10">
    <property type="entry name" value="Winged helix-like DNA-binding domain superfamily/Winged helix DNA-binding domain"/>
    <property type="match status" value="1"/>
</dbReference>
<dbReference type="GO" id="GO:0044774">
    <property type="term" value="P:mitotic DNA integrity checkpoint signaling"/>
    <property type="evidence" value="ECO:0007669"/>
    <property type="project" value="TreeGrafter"/>
</dbReference>
<dbReference type="PANTHER" id="PTHR46060">
    <property type="entry name" value="MARINER MOS1 TRANSPOSASE-LIKE PROTEIN"/>
    <property type="match status" value="1"/>
</dbReference>
<evidence type="ECO:0000313" key="2">
    <source>
        <dbReference type="Proteomes" id="UP000887116"/>
    </source>
</evidence>
<dbReference type="GO" id="GO:0046975">
    <property type="term" value="F:histone H3K36 methyltransferase activity"/>
    <property type="evidence" value="ECO:0007669"/>
    <property type="project" value="TreeGrafter"/>
</dbReference>
<evidence type="ECO:0000313" key="1">
    <source>
        <dbReference type="EMBL" id="GFR14103.1"/>
    </source>
</evidence>